<feature type="signal peptide" evidence="4">
    <location>
        <begin position="1"/>
        <end position="21"/>
    </location>
</feature>
<sequence length="816" mass="93434">MNFINKSILLTFITFIVGCLATEVQLGMKLLVLSTSFPDSIIKSLQSYSIEYDYLEYNYKNPLKGDLPLYTEDNQPKYYGVVLGNGDLTVYFEDTGLWNSILTSKQWDYLYEYQKKYGVRIVALDDTPSINFGTSIFDPSIWGVSSTQEMVMADNDVAKSIFNEAGVKSTATLDTRGLYHVPGKIENDKIATPIITLKPNEEIKEESVVAAYIKNDDGERLSFYIAFGDWSINSVMLNHLWISWVTRSLYAGERRVTFTPHIDDVFLSTGLLNYETNELESTYNSYRSTVEDFEILKNWQETVVNKLPEGSSIKCEIAFNGNGVLAVINPAIALQVDGERYCDIEYVKVPGKGVSRWPEGNYTLSYDKEFLENDSLFAYFDKEENSKNFFWSSHTFTHENLDEATTFDVENEIKTNIEMAKLLNIYDKPYYSGKSIVTPQISGLRNADALNVFKKYGIESGTGDLSRPTLINQENPYLPFFTTMESSNYEGFPIIPRTPTEVYYTSSTVEENTYIYNLIYEDEIGESTWERFINNEVDRTLNLMVSLRNEAHQFHQINLRSHDLEEKESLLQKWSNAVLEKYTKFVNWPVTSLKLDDQAQLYLDRYNRITYCDIEKSAVIEGDYVTAIKISPKSIEKDCKIPITLPQNAYKNKNESKIAFEKRGKDRLVAWVSFEKGDSEAKTIKLNPPLAWATNAEAIEEEEEKVCWSEELGYRCCNNGESIVEYIDESGWWGVTKDTKEWCGIIKNKKCWAEDFGLPCCESDKLDYILENGVIGYEEKYENDATRPAGGWCGIKSAADLVNSNAQELFKEQLNL</sequence>
<dbReference type="AlphaFoldDB" id="A0A1Y1VCZ8"/>
<dbReference type="InterPro" id="IPR056827">
    <property type="entry name" value="CBM87_Agd3"/>
</dbReference>
<evidence type="ECO:0000259" key="5">
    <source>
        <dbReference type="PROSITE" id="PS51763"/>
    </source>
</evidence>
<evidence type="ECO:0000256" key="4">
    <source>
        <dbReference type="SAM" id="SignalP"/>
    </source>
</evidence>
<accession>A0A1Y1VCZ8</accession>
<dbReference type="Pfam" id="PF02013">
    <property type="entry name" value="CBM_10"/>
    <property type="match status" value="1"/>
</dbReference>
<dbReference type="GO" id="GO:0031505">
    <property type="term" value="P:fungal-type cell wall organization"/>
    <property type="evidence" value="ECO:0007669"/>
    <property type="project" value="TreeGrafter"/>
</dbReference>
<dbReference type="GO" id="GO:0009277">
    <property type="term" value="C:fungal-type cell wall"/>
    <property type="evidence" value="ECO:0007669"/>
    <property type="project" value="TreeGrafter"/>
</dbReference>
<evidence type="ECO:0000256" key="2">
    <source>
        <dbReference type="ARBA" id="ARBA00022737"/>
    </source>
</evidence>
<comment type="caution">
    <text evidence="6">The sequence shown here is derived from an EMBL/GenBank/DDBJ whole genome shotgun (WGS) entry which is preliminary data.</text>
</comment>
<dbReference type="GO" id="GO:0000324">
    <property type="term" value="C:fungal-type vacuole"/>
    <property type="evidence" value="ECO:0007669"/>
    <property type="project" value="TreeGrafter"/>
</dbReference>
<evidence type="ECO:0000313" key="7">
    <source>
        <dbReference type="Proteomes" id="UP000193719"/>
    </source>
</evidence>
<dbReference type="PANTHER" id="PTHR31002:SF34">
    <property type="entry name" value="CELL WALL PROTEIN CWP1-RELATED"/>
    <property type="match status" value="1"/>
</dbReference>
<dbReference type="SUPFAM" id="SSF64571">
    <property type="entry name" value="Cellulose docking domain, dockering"/>
    <property type="match status" value="1"/>
</dbReference>
<keyword evidence="1 4" id="KW-0732">Signal</keyword>
<dbReference type="STRING" id="1754191.A0A1Y1VCZ8"/>
<evidence type="ECO:0000313" key="6">
    <source>
        <dbReference type="EMBL" id="ORX52950.1"/>
    </source>
</evidence>
<protein>
    <recommendedName>
        <fullName evidence="5">CBM10 domain-containing protein</fullName>
    </recommendedName>
</protein>
<dbReference type="PANTHER" id="PTHR31002">
    <property type="entry name" value="SERIPAUPERIN"/>
    <property type="match status" value="1"/>
</dbReference>
<name>A0A1Y1VCZ8_9FUNG</name>
<dbReference type="Pfam" id="PF25116">
    <property type="entry name" value="CBM87_Agd3"/>
    <property type="match status" value="1"/>
</dbReference>
<organism evidence="6 7">
    <name type="scientific">Piromyces finnis</name>
    <dbReference type="NCBI Taxonomy" id="1754191"/>
    <lineage>
        <taxon>Eukaryota</taxon>
        <taxon>Fungi</taxon>
        <taxon>Fungi incertae sedis</taxon>
        <taxon>Chytridiomycota</taxon>
        <taxon>Chytridiomycota incertae sedis</taxon>
        <taxon>Neocallimastigomycetes</taxon>
        <taxon>Neocallimastigales</taxon>
        <taxon>Neocallimastigaceae</taxon>
        <taxon>Piromyces</taxon>
    </lineage>
</organism>
<evidence type="ECO:0000256" key="3">
    <source>
        <dbReference type="ARBA" id="ARBA00022801"/>
    </source>
</evidence>
<dbReference type="InterPro" id="IPR050788">
    <property type="entry name" value="Yeast_SRP1/TIP1_CWP"/>
</dbReference>
<feature type="domain" description="CBM10" evidence="5">
    <location>
        <begin position="706"/>
        <end position="746"/>
    </location>
</feature>
<dbReference type="Proteomes" id="UP000193719">
    <property type="component" value="Unassembled WGS sequence"/>
</dbReference>
<dbReference type="GO" id="GO:0005199">
    <property type="term" value="F:structural constituent of cell wall"/>
    <property type="evidence" value="ECO:0007669"/>
    <property type="project" value="TreeGrafter"/>
</dbReference>
<reference evidence="6 7" key="1">
    <citation type="submission" date="2016-08" db="EMBL/GenBank/DDBJ databases">
        <title>Genomes of anaerobic fungi encode conserved fungal cellulosomes for biomass hydrolysis.</title>
        <authorList>
            <consortium name="DOE Joint Genome Institute"/>
            <person name="Haitjema C.H."/>
            <person name="Gilmore S.P."/>
            <person name="Henske J.K."/>
            <person name="Solomon K.V."/>
            <person name="De Groot R."/>
            <person name="Kuo A."/>
            <person name="Mondo S.J."/>
            <person name="Salamov A.A."/>
            <person name="Labutti K."/>
            <person name="Zhao Z."/>
            <person name="Chiniquy J."/>
            <person name="Barry K."/>
            <person name="Brewer H.M."/>
            <person name="Purvine S.O."/>
            <person name="Wright A.T."/>
            <person name="Boxma B."/>
            <person name="Van Alen T."/>
            <person name="Hackstein J.H."/>
            <person name="Baker S.E."/>
            <person name="Grigoriev I.V."/>
            <person name="O'Malley M.A."/>
        </authorList>
    </citation>
    <scope>NUCLEOTIDE SEQUENCE [LARGE SCALE GENOMIC DNA]</scope>
    <source>
        <strain evidence="7">finn</strain>
    </source>
</reference>
<proteinExistence type="predicted"/>
<dbReference type="InterPro" id="IPR056826">
    <property type="entry name" value="Agd3_CE"/>
</dbReference>
<dbReference type="Gene3D" id="3.90.1220.10">
    <property type="entry name" value="Cellulose docking domain, dockering"/>
    <property type="match status" value="2"/>
</dbReference>
<dbReference type="Pfam" id="PF25115">
    <property type="entry name" value="Agd3_CE"/>
    <property type="match status" value="1"/>
</dbReference>
<dbReference type="PROSITE" id="PS51763">
    <property type="entry name" value="CBM10"/>
    <property type="match status" value="1"/>
</dbReference>
<feature type="chain" id="PRO_5012643675" description="CBM10 domain-containing protein" evidence="4">
    <location>
        <begin position="22"/>
        <end position="816"/>
    </location>
</feature>
<gene>
    <name evidence="6" type="ORF">BCR36DRAFT_349621</name>
</gene>
<dbReference type="EMBL" id="MCFH01000014">
    <property type="protein sequence ID" value="ORX52950.1"/>
    <property type="molecule type" value="Genomic_DNA"/>
</dbReference>
<keyword evidence="3" id="KW-0378">Hydrolase</keyword>
<dbReference type="InterPro" id="IPR002883">
    <property type="entry name" value="CBM10/Dockerin_dom"/>
</dbReference>
<dbReference type="InterPro" id="IPR009034">
    <property type="entry name" value="Dockerin_dom_fun_sf"/>
</dbReference>
<evidence type="ECO:0000256" key="1">
    <source>
        <dbReference type="ARBA" id="ARBA00022729"/>
    </source>
</evidence>
<dbReference type="GO" id="GO:0016787">
    <property type="term" value="F:hydrolase activity"/>
    <property type="evidence" value="ECO:0007669"/>
    <property type="project" value="UniProtKB-KW"/>
</dbReference>
<keyword evidence="2" id="KW-0677">Repeat</keyword>
<keyword evidence="7" id="KW-1185">Reference proteome</keyword>
<reference evidence="6 7" key="2">
    <citation type="submission" date="2016-08" db="EMBL/GenBank/DDBJ databases">
        <title>Pervasive Adenine N6-methylation of Active Genes in Fungi.</title>
        <authorList>
            <consortium name="DOE Joint Genome Institute"/>
            <person name="Mondo S.J."/>
            <person name="Dannebaum R.O."/>
            <person name="Kuo R.C."/>
            <person name="Labutti K."/>
            <person name="Haridas S."/>
            <person name="Kuo A."/>
            <person name="Salamov A."/>
            <person name="Ahrendt S.R."/>
            <person name="Lipzen A."/>
            <person name="Sullivan W."/>
            <person name="Andreopoulos W.B."/>
            <person name="Clum A."/>
            <person name="Lindquist E."/>
            <person name="Daum C."/>
            <person name="Ramamoorthy G.K."/>
            <person name="Gryganskyi A."/>
            <person name="Culley D."/>
            <person name="Magnuson J.K."/>
            <person name="James T.Y."/>
            <person name="O'Malley M.A."/>
            <person name="Stajich J.E."/>
            <person name="Spatafora J.W."/>
            <person name="Visel A."/>
            <person name="Grigoriev I.V."/>
        </authorList>
    </citation>
    <scope>NUCLEOTIDE SEQUENCE [LARGE SCALE GENOMIC DNA]</scope>
    <source>
        <strain evidence="7">finn</strain>
    </source>
</reference>
<dbReference type="OrthoDB" id="5151256at2759"/>
<dbReference type="PROSITE" id="PS51257">
    <property type="entry name" value="PROKAR_LIPOPROTEIN"/>
    <property type="match status" value="1"/>
</dbReference>